<protein>
    <submittedName>
        <fullName evidence="1">Uncharacterized protein</fullName>
    </submittedName>
</protein>
<keyword evidence="2" id="KW-1185">Reference proteome</keyword>
<feature type="non-terminal residue" evidence="1">
    <location>
        <position position="167"/>
    </location>
</feature>
<reference evidence="1 2" key="1">
    <citation type="journal article" date="2023" name="Plants (Basel)">
        <title>Bridging the Gap: Combining Genomics and Transcriptomics Approaches to Understand Stylosanthes scabra, an Orphan Legume from the Brazilian Caatinga.</title>
        <authorList>
            <person name="Ferreira-Neto J.R.C."/>
            <person name="da Silva M.D."/>
            <person name="Binneck E."/>
            <person name="de Melo N.F."/>
            <person name="da Silva R.H."/>
            <person name="de Melo A.L.T.M."/>
            <person name="Pandolfi V."/>
            <person name="Bustamante F.O."/>
            <person name="Brasileiro-Vidal A.C."/>
            <person name="Benko-Iseppon A.M."/>
        </authorList>
    </citation>
    <scope>NUCLEOTIDE SEQUENCE [LARGE SCALE GENOMIC DNA]</scope>
    <source>
        <tissue evidence="1">Leaves</tissue>
    </source>
</reference>
<gene>
    <name evidence="1" type="ORF">PIB30_054465</name>
</gene>
<proteinExistence type="predicted"/>
<accession>A0ABU6VIE8</accession>
<name>A0ABU6VIE8_9FABA</name>
<dbReference type="Proteomes" id="UP001341840">
    <property type="component" value="Unassembled WGS sequence"/>
</dbReference>
<dbReference type="EMBL" id="JASCZI010151450">
    <property type="protein sequence ID" value="MED6172929.1"/>
    <property type="molecule type" value="Genomic_DNA"/>
</dbReference>
<evidence type="ECO:0000313" key="1">
    <source>
        <dbReference type="EMBL" id="MED6172929.1"/>
    </source>
</evidence>
<sequence length="167" mass="19901">MRSSRHPLRAYPTCNSWCHRWYSLEDWRLKWVTKVENNDRLVLEYSMARRKSRVYIELGVQGFLRRKNGLTQKGVNRADSLGLFGSGKRVFKGIESTITKYESIRTCSKTKACHLKSIRDWWNRLDYRGIWKMMFNLIRVESNRFFLFGIDSTSLQIGFKDVVEKFT</sequence>
<comment type="caution">
    <text evidence="1">The sequence shown here is derived from an EMBL/GenBank/DDBJ whole genome shotgun (WGS) entry which is preliminary data.</text>
</comment>
<evidence type="ECO:0000313" key="2">
    <source>
        <dbReference type="Proteomes" id="UP001341840"/>
    </source>
</evidence>
<organism evidence="1 2">
    <name type="scientific">Stylosanthes scabra</name>
    <dbReference type="NCBI Taxonomy" id="79078"/>
    <lineage>
        <taxon>Eukaryota</taxon>
        <taxon>Viridiplantae</taxon>
        <taxon>Streptophyta</taxon>
        <taxon>Embryophyta</taxon>
        <taxon>Tracheophyta</taxon>
        <taxon>Spermatophyta</taxon>
        <taxon>Magnoliopsida</taxon>
        <taxon>eudicotyledons</taxon>
        <taxon>Gunneridae</taxon>
        <taxon>Pentapetalae</taxon>
        <taxon>rosids</taxon>
        <taxon>fabids</taxon>
        <taxon>Fabales</taxon>
        <taxon>Fabaceae</taxon>
        <taxon>Papilionoideae</taxon>
        <taxon>50 kb inversion clade</taxon>
        <taxon>dalbergioids sensu lato</taxon>
        <taxon>Dalbergieae</taxon>
        <taxon>Pterocarpus clade</taxon>
        <taxon>Stylosanthes</taxon>
    </lineage>
</organism>